<feature type="compositionally biased region" description="Polar residues" evidence="1">
    <location>
        <begin position="1"/>
        <end position="16"/>
    </location>
</feature>
<reference evidence="4" key="3">
    <citation type="submission" date="2025-04" db="UniProtKB">
        <authorList>
            <consortium name="RefSeq"/>
        </authorList>
    </citation>
    <scope>IDENTIFICATION</scope>
    <source>
        <strain evidence="4">CBS 304.34</strain>
    </source>
</reference>
<reference evidence="4" key="2">
    <citation type="submission" date="2020-04" db="EMBL/GenBank/DDBJ databases">
        <authorList>
            <consortium name="NCBI Genome Project"/>
        </authorList>
    </citation>
    <scope>NUCLEOTIDE SEQUENCE</scope>
    <source>
        <strain evidence="4">CBS 304.34</strain>
    </source>
</reference>
<organism evidence="2">
    <name type="scientific">Mytilinidion resinicola</name>
    <dbReference type="NCBI Taxonomy" id="574789"/>
    <lineage>
        <taxon>Eukaryota</taxon>
        <taxon>Fungi</taxon>
        <taxon>Dikarya</taxon>
        <taxon>Ascomycota</taxon>
        <taxon>Pezizomycotina</taxon>
        <taxon>Dothideomycetes</taxon>
        <taxon>Pleosporomycetidae</taxon>
        <taxon>Mytilinidiales</taxon>
        <taxon>Mytilinidiaceae</taxon>
        <taxon>Mytilinidion</taxon>
    </lineage>
</organism>
<dbReference type="RefSeq" id="XP_033579705.1">
    <property type="nucleotide sequence ID" value="XM_033725306.1"/>
</dbReference>
<dbReference type="AlphaFoldDB" id="A0A6A6YVC7"/>
<evidence type="ECO:0000313" key="3">
    <source>
        <dbReference type="Proteomes" id="UP000504636"/>
    </source>
</evidence>
<evidence type="ECO:0000313" key="2">
    <source>
        <dbReference type="EMBL" id="KAF2812741.1"/>
    </source>
</evidence>
<name>A0A6A6YVC7_9PEZI</name>
<keyword evidence="3" id="KW-1185">Reference proteome</keyword>
<feature type="region of interest" description="Disordered" evidence="1">
    <location>
        <begin position="1"/>
        <end position="37"/>
    </location>
</feature>
<dbReference type="OrthoDB" id="245563at2759"/>
<evidence type="ECO:0000256" key="1">
    <source>
        <dbReference type="SAM" id="MobiDB-lite"/>
    </source>
</evidence>
<protein>
    <submittedName>
        <fullName evidence="2 4">Uncharacterized protein</fullName>
    </submittedName>
</protein>
<sequence>MDHRNNPLSADKSSQNPTTKPKPRPLSPPPTTPTSRPHIVILSLNGEPTYPGPDHPSAHFNDALAEALSIHFNRRLMLHHLTTPETALRHLQKCTNNDAPIAILIADSAITKPESEYRTVTTQLGEYAQSGGIVVLLSSFSEATGVVLVPQDLNRFFSECMGLAWKYSRVTRTRGRFKEDVHGKKFPALPFEFEFGGMQLANVPLRERVYSNLGGYLEENLTPVAWGRVGRGAVGYCCASEESEAAVEVIVGMCRMGARQEGRPELGVEIPERWCRDVEVWTEEDNDDSEDEQRCF</sequence>
<reference evidence="2 4" key="1">
    <citation type="journal article" date="2020" name="Stud. Mycol.">
        <title>101 Dothideomycetes genomes: a test case for predicting lifestyles and emergence of pathogens.</title>
        <authorList>
            <person name="Haridas S."/>
            <person name="Albert R."/>
            <person name="Binder M."/>
            <person name="Bloem J."/>
            <person name="Labutti K."/>
            <person name="Salamov A."/>
            <person name="Andreopoulos B."/>
            <person name="Baker S."/>
            <person name="Barry K."/>
            <person name="Bills G."/>
            <person name="Bluhm B."/>
            <person name="Cannon C."/>
            <person name="Castanera R."/>
            <person name="Culley D."/>
            <person name="Daum C."/>
            <person name="Ezra D."/>
            <person name="Gonzalez J."/>
            <person name="Henrissat B."/>
            <person name="Kuo A."/>
            <person name="Liang C."/>
            <person name="Lipzen A."/>
            <person name="Lutzoni F."/>
            <person name="Magnuson J."/>
            <person name="Mondo S."/>
            <person name="Nolan M."/>
            <person name="Ohm R."/>
            <person name="Pangilinan J."/>
            <person name="Park H.-J."/>
            <person name="Ramirez L."/>
            <person name="Alfaro M."/>
            <person name="Sun H."/>
            <person name="Tritt A."/>
            <person name="Yoshinaga Y."/>
            <person name="Zwiers L.-H."/>
            <person name="Turgeon B."/>
            <person name="Goodwin S."/>
            <person name="Spatafora J."/>
            <person name="Crous P."/>
            <person name="Grigoriev I."/>
        </authorList>
    </citation>
    <scope>NUCLEOTIDE SEQUENCE</scope>
    <source>
        <strain evidence="2 4">CBS 304.34</strain>
    </source>
</reference>
<proteinExistence type="predicted"/>
<gene>
    <name evidence="2 4" type="ORF">BDZ99DRAFT_518554</name>
</gene>
<evidence type="ECO:0000313" key="4">
    <source>
        <dbReference type="RefSeq" id="XP_033579705.1"/>
    </source>
</evidence>
<dbReference type="EMBL" id="MU003697">
    <property type="protein sequence ID" value="KAF2812741.1"/>
    <property type="molecule type" value="Genomic_DNA"/>
</dbReference>
<dbReference type="GeneID" id="54466199"/>
<dbReference type="Proteomes" id="UP000504636">
    <property type="component" value="Unplaced"/>
</dbReference>
<accession>A0A6A6YVC7</accession>